<dbReference type="Gene3D" id="3.90.550.10">
    <property type="entry name" value="Spore Coat Polysaccharide Biosynthesis Protein SpsA, Chain A"/>
    <property type="match status" value="1"/>
</dbReference>
<dbReference type="EMBL" id="QYUR01000002">
    <property type="protein sequence ID" value="RJG12024.1"/>
    <property type="molecule type" value="Genomic_DNA"/>
</dbReference>
<evidence type="ECO:0000256" key="1">
    <source>
        <dbReference type="ARBA" id="ARBA00022842"/>
    </source>
</evidence>
<dbReference type="PANTHER" id="PTHR43777">
    <property type="entry name" value="MOLYBDENUM COFACTOR CYTIDYLYLTRANSFERASE"/>
    <property type="match status" value="1"/>
</dbReference>
<dbReference type="OrthoDB" id="5298023at2"/>
<dbReference type="Pfam" id="PF12804">
    <property type="entry name" value="NTP_transf_3"/>
    <property type="match status" value="1"/>
</dbReference>
<keyword evidence="1" id="KW-0460">Magnesium</keyword>
<name>A0A418XHS9_9PSED</name>
<dbReference type="SUPFAM" id="SSF53448">
    <property type="entry name" value="Nucleotide-diphospho-sugar transferases"/>
    <property type="match status" value="1"/>
</dbReference>
<dbReference type="GO" id="GO:0016779">
    <property type="term" value="F:nucleotidyltransferase activity"/>
    <property type="evidence" value="ECO:0007669"/>
    <property type="project" value="UniProtKB-ARBA"/>
</dbReference>
<keyword evidence="3" id="KW-0808">Transferase</keyword>
<dbReference type="AlphaFoldDB" id="A0A418XHS9"/>
<accession>A0A418XHS9</accession>
<gene>
    <name evidence="3" type="ORF">D3879_01470</name>
</gene>
<organism evidence="3 4">
    <name type="scientific">Pseudomonas cavernicola</name>
    <dbReference type="NCBI Taxonomy" id="2320866"/>
    <lineage>
        <taxon>Bacteria</taxon>
        <taxon>Pseudomonadati</taxon>
        <taxon>Pseudomonadota</taxon>
        <taxon>Gammaproteobacteria</taxon>
        <taxon>Pseudomonadales</taxon>
        <taxon>Pseudomonadaceae</taxon>
        <taxon>Pseudomonas</taxon>
    </lineage>
</organism>
<dbReference type="Proteomes" id="UP000284021">
    <property type="component" value="Unassembled WGS sequence"/>
</dbReference>
<comment type="caution">
    <text evidence="3">The sequence shown here is derived from an EMBL/GenBank/DDBJ whole genome shotgun (WGS) entry which is preliminary data.</text>
</comment>
<feature type="domain" description="MobA-like NTP transferase" evidence="2">
    <location>
        <begin position="9"/>
        <end position="168"/>
    </location>
</feature>
<dbReference type="InterPro" id="IPR025877">
    <property type="entry name" value="MobA-like_NTP_Trfase"/>
</dbReference>
<evidence type="ECO:0000313" key="4">
    <source>
        <dbReference type="Proteomes" id="UP000284021"/>
    </source>
</evidence>
<dbReference type="PANTHER" id="PTHR43777:SF1">
    <property type="entry name" value="MOLYBDENUM COFACTOR CYTIDYLYLTRANSFERASE"/>
    <property type="match status" value="1"/>
</dbReference>
<sequence length="193" mass="20627">MPTSPPVIALILAAGRSRRFGSDKRRASLPDGARLLAATVAVAQRCFAEVYVVLRPEDDPQALGLGAEVRLVRCAAADLGMGHSLAAGVRAVAEQRSRAVAVLLGDMPWIAESSLQHLAYAADSERIVFPLYAGERGHPVLFGRRYWRELEALTGDHGAKAVLDAHEEAWLGIELDDPGVLRDVDTPEALSGG</sequence>
<protein>
    <submittedName>
        <fullName evidence="3">Nucleotidyltransferase family protein</fullName>
    </submittedName>
</protein>
<keyword evidence="4" id="KW-1185">Reference proteome</keyword>
<evidence type="ECO:0000259" key="2">
    <source>
        <dbReference type="Pfam" id="PF12804"/>
    </source>
</evidence>
<reference evidence="3 4" key="1">
    <citation type="submission" date="2018-09" db="EMBL/GenBank/DDBJ databases">
        <authorList>
            <person name="Zhu H."/>
        </authorList>
    </citation>
    <scope>NUCLEOTIDE SEQUENCE [LARGE SCALE GENOMIC DNA]</scope>
    <source>
        <strain evidence="3 4">K1S02-6</strain>
    </source>
</reference>
<dbReference type="CDD" id="cd04182">
    <property type="entry name" value="GT_2_like_f"/>
    <property type="match status" value="1"/>
</dbReference>
<proteinExistence type="predicted"/>
<dbReference type="RefSeq" id="WP_119952369.1">
    <property type="nucleotide sequence ID" value="NZ_QYUR01000002.1"/>
</dbReference>
<dbReference type="InterPro" id="IPR029044">
    <property type="entry name" value="Nucleotide-diphossugar_trans"/>
</dbReference>
<evidence type="ECO:0000313" key="3">
    <source>
        <dbReference type="EMBL" id="RJG12024.1"/>
    </source>
</evidence>